<dbReference type="InterPro" id="IPR002516">
    <property type="entry name" value="Glyco_trans_11"/>
</dbReference>
<reference evidence="3 4" key="1">
    <citation type="journal article" date="2014" name="Nat. Commun.">
        <title>Klebsormidium flaccidum genome reveals primary factors for plant terrestrial adaptation.</title>
        <authorList>
            <person name="Hori K."/>
            <person name="Maruyama F."/>
            <person name="Fujisawa T."/>
            <person name="Togashi T."/>
            <person name="Yamamoto N."/>
            <person name="Seo M."/>
            <person name="Sato S."/>
            <person name="Yamada T."/>
            <person name="Mori H."/>
            <person name="Tajima N."/>
            <person name="Moriyama T."/>
            <person name="Ikeuchi M."/>
            <person name="Watanabe M."/>
            <person name="Wada H."/>
            <person name="Kobayashi K."/>
            <person name="Saito M."/>
            <person name="Masuda T."/>
            <person name="Sasaki-Sekimoto Y."/>
            <person name="Mashiguchi K."/>
            <person name="Awai K."/>
            <person name="Shimojima M."/>
            <person name="Masuda S."/>
            <person name="Iwai M."/>
            <person name="Nobusawa T."/>
            <person name="Narise T."/>
            <person name="Kondo S."/>
            <person name="Saito H."/>
            <person name="Sato R."/>
            <person name="Murakawa M."/>
            <person name="Ihara Y."/>
            <person name="Oshima-Yamada Y."/>
            <person name="Ohtaka K."/>
            <person name="Satoh M."/>
            <person name="Sonobe K."/>
            <person name="Ishii M."/>
            <person name="Ohtani R."/>
            <person name="Kanamori-Sato M."/>
            <person name="Honoki R."/>
            <person name="Miyazaki D."/>
            <person name="Mochizuki H."/>
            <person name="Umetsu J."/>
            <person name="Higashi K."/>
            <person name="Shibata D."/>
            <person name="Kamiya Y."/>
            <person name="Sato N."/>
            <person name="Nakamura Y."/>
            <person name="Tabata S."/>
            <person name="Ida S."/>
            <person name="Kurokawa K."/>
            <person name="Ohta H."/>
        </authorList>
    </citation>
    <scope>NUCLEOTIDE SEQUENCE [LARGE SCALE GENOMIC DNA]</scope>
    <source>
        <strain evidence="3 4">NIES-2285</strain>
    </source>
</reference>
<keyword evidence="2 3" id="KW-0808">Transferase</keyword>
<sequence>MPFARRCGADFRITSASENPHSKVDYYQGIFACFRSFLGPGGRIDRVIREKPDDVWKPVRYGSPFGTGVEGVLYVGYFQSHHQFEDVFDRHDINRMLGIPAARSRIESLHPDALTRGLFVHVRRGDYKSPAHSVHDLDLRAYYDRALKAATERLPVGFRLFVISDDIEHCKRGETFQAFDDAVFVEGLNEVDTLYLMTFCRHGGICANSTFSWFGAYLNENEGKLVALPSRWWKLDSCLDGLYFEGSSKISIEL</sequence>
<dbReference type="Proteomes" id="UP000054558">
    <property type="component" value="Unassembled WGS sequence"/>
</dbReference>
<evidence type="ECO:0000256" key="2">
    <source>
        <dbReference type="ARBA" id="ARBA00022679"/>
    </source>
</evidence>
<evidence type="ECO:0000256" key="1">
    <source>
        <dbReference type="ARBA" id="ARBA00022676"/>
    </source>
</evidence>
<dbReference type="AlphaFoldDB" id="A0A1Y1IIL5"/>
<dbReference type="GO" id="GO:0005975">
    <property type="term" value="P:carbohydrate metabolic process"/>
    <property type="evidence" value="ECO:0007669"/>
    <property type="project" value="InterPro"/>
</dbReference>
<dbReference type="EMBL" id="DF237626">
    <property type="protein sequence ID" value="GAQ90720.1"/>
    <property type="molecule type" value="Genomic_DNA"/>
</dbReference>
<protein>
    <submittedName>
        <fullName evidence="3">Glycosyl transferase family 11</fullName>
    </submittedName>
</protein>
<dbReference type="Pfam" id="PF01531">
    <property type="entry name" value="Glyco_transf_11"/>
    <property type="match status" value="1"/>
</dbReference>
<name>A0A1Y1IIL5_KLENI</name>
<accession>A0A1Y1IIL5</accession>
<keyword evidence="1" id="KW-0328">Glycosyltransferase</keyword>
<evidence type="ECO:0000313" key="4">
    <source>
        <dbReference type="Proteomes" id="UP000054558"/>
    </source>
</evidence>
<dbReference type="GO" id="GO:0016020">
    <property type="term" value="C:membrane"/>
    <property type="evidence" value="ECO:0007669"/>
    <property type="project" value="InterPro"/>
</dbReference>
<gene>
    <name evidence="3" type="ORF">KFL_006770140</name>
</gene>
<organism evidence="3 4">
    <name type="scientific">Klebsormidium nitens</name>
    <name type="common">Green alga</name>
    <name type="synonym">Ulothrix nitens</name>
    <dbReference type="NCBI Taxonomy" id="105231"/>
    <lineage>
        <taxon>Eukaryota</taxon>
        <taxon>Viridiplantae</taxon>
        <taxon>Streptophyta</taxon>
        <taxon>Klebsormidiophyceae</taxon>
        <taxon>Klebsormidiales</taxon>
        <taxon>Klebsormidiaceae</taxon>
        <taxon>Klebsormidium</taxon>
    </lineage>
</organism>
<proteinExistence type="predicted"/>
<dbReference type="OrthoDB" id="3226at2759"/>
<evidence type="ECO:0000313" key="3">
    <source>
        <dbReference type="EMBL" id="GAQ90720.1"/>
    </source>
</evidence>
<keyword evidence="4" id="KW-1185">Reference proteome</keyword>
<dbReference type="GO" id="GO:0008107">
    <property type="term" value="F:galactoside 2-alpha-L-fucosyltransferase activity"/>
    <property type="evidence" value="ECO:0007669"/>
    <property type="project" value="InterPro"/>
</dbReference>